<reference evidence="1 2" key="1">
    <citation type="submission" date="2024-09" db="EMBL/GenBank/DDBJ databases">
        <authorList>
            <person name="Sun Q."/>
            <person name="Mori K."/>
        </authorList>
    </citation>
    <scope>NUCLEOTIDE SEQUENCE [LARGE SCALE GENOMIC DNA]</scope>
    <source>
        <strain evidence="1 2">CCM 8543</strain>
    </source>
</reference>
<gene>
    <name evidence="1" type="ORF">ACFFJ2_03865</name>
</gene>
<accession>A0ABV6D4G1</accession>
<comment type="caution">
    <text evidence="1">The sequence shown here is derived from an EMBL/GenBank/DDBJ whole genome shotgun (WGS) entry which is preliminary data.</text>
</comment>
<organism evidence="1 2">
    <name type="scientific">Chelativorans intermedius</name>
    <dbReference type="NCBI Taxonomy" id="515947"/>
    <lineage>
        <taxon>Bacteria</taxon>
        <taxon>Pseudomonadati</taxon>
        <taxon>Pseudomonadota</taxon>
        <taxon>Alphaproteobacteria</taxon>
        <taxon>Hyphomicrobiales</taxon>
        <taxon>Phyllobacteriaceae</taxon>
        <taxon>Chelativorans</taxon>
    </lineage>
</organism>
<keyword evidence="2" id="KW-1185">Reference proteome</keyword>
<dbReference type="InterPro" id="IPR045499">
    <property type="entry name" value="DUF6492"/>
</dbReference>
<protein>
    <submittedName>
        <fullName evidence="1">DUF6492 family protein</fullName>
    </submittedName>
</protein>
<proteinExistence type="predicted"/>
<name>A0ABV6D4G1_9HYPH</name>
<dbReference type="Pfam" id="PF20102">
    <property type="entry name" value="DUF6492"/>
    <property type="match status" value="1"/>
</dbReference>
<dbReference type="EMBL" id="JBHLXD010000004">
    <property type="protein sequence ID" value="MFC0207535.1"/>
    <property type="molecule type" value="Genomic_DNA"/>
</dbReference>
<evidence type="ECO:0000313" key="2">
    <source>
        <dbReference type="Proteomes" id="UP001589755"/>
    </source>
</evidence>
<dbReference type="Proteomes" id="UP001589755">
    <property type="component" value="Unassembled WGS sequence"/>
</dbReference>
<dbReference type="RefSeq" id="WP_261519204.1">
    <property type="nucleotide sequence ID" value="NZ_JAODNW010000003.1"/>
</dbReference>
<sequence>MSGPSAALVTPSYAGDFERCRLLCETVDRFVSGARRHYLLVAGHDVARFRALEGGRREVIDERDLLPGWLRSLPDPSSLFRRRIWLSTRTPPLRGWHVQQLRRIAIARKAPEDTFVYCDSDVVFLKPFDLSAFWRGDCLRLYRRDGALPAGEGSEHRQWALNAARALGLPADVGPAHDYISTVIAWRRDAVLSMIDHIERLHGRHWVEVLAAPRRFSECILYGRYVDEVTGGRGHFHDDEQLCRVYWSGPRMGKEELRAFAASMTPGQVAIGVQSFTGTDLAALRSLVRG</sequence>
<evidence type="ECO:0000313" key="1">
    <source>
        <dbReference type="EMBL" id="MFC0207535.1"/>
    </source>
</evidence>